<proteinExistence type="predicted"/>
<accession>A0A0A9GXK4</accession>
<dbReference type="EMBL" id="GBRH01169622">
    <property type="protein sequence ID" value="JAE28274.1"/>
    <property type="molecule type" value="Transcribed_RNA"/>
</dbReference>
<name>A0A0A9GXK4_ARUDO</name>
<evidence type="ECO:0000313" key="1">
    <source>
        <dbReference type="EMBL" id="JAE28274.1"/>
    </source>
</evidence>
<reference evidence="1" key="2">
    <citation type="journal article" date="2015" name="Data Brief">
        <title>Shoot transcriptome of the giant reed, Arundo donax.</title>
        <authorList>
            <person name="Barrero R.A."/>
            <person name="Guerrero F.D."/>
            <person name="Moolhuijzen P."/>
            <person name="Goolsby J.A."/>
            <person name="Tidwell J."/>
            <person name="Bellgard S.E."/>
            <person name="Bellgard M.I."/>
        </authorList>
    </citation>
    <scope>NUCLEOTIDE SEQUENCE</scope>
    <source>
        <tissue evidence="1">Shoot tissue taken approximately 20 cm above the soil surface</tissue>
    </source>
</reference>
<dbReference type="AlphaFoldDB" id="A0A0A9GXK4"/>
<reference evidence="1" key="1">
    <citation type="submission" date="2014-09" db="EMBL/GenBank/DDBJ databases">
        <authorList>
            <person name="Magalhaes I.L.F."/>
            <person name="Oliveira U."/>
            <person name="Santos F.R."/>
            <person name="Vidigal T.H.D.A."/>
            <person name="Brescovit A.D."/>
            <person name="Santos A.J."/>
        </authorList>
    </citation>
    <scope>NUCLEOTIDE SEQUENCE</scope>
    <source>
        <tissue evidence="1">Shoot tissue taken approximately 20 cm above the soil surface</tissue>
    </source>
</reference>
<sequence>MHMVVSLFLYPKNVIFGTMFFFKSELHDLVVDIRSSQCIHTASGRFFAYCLKVTINQAF</sequence>
<protein>
    <submittedName>
        <fullName evidence="1">Uncharacterized protein</fullName>
    </submittedName>
</protein>
<organism evidence="1">
    <name type="scientific">Arundo donax</name>
    <name type="common">Giant reed</name>
    <name type="synonym">Donax arundinaceus</name>
    <dbReference type="NCBI Taxonomy" id="35708"/>
    <lineage>
        <taxon>Eukaryota</taxon>
        <taxon>Viridiplantae</taxon>
        <taxon>Streptophyta</taxon>
        <taxon>Embryophyta</taxon>
        <taxon>Tracheophyta</taxon>
        <taxon>Spermatophyta</taxon>
        <taxon>Magnoliopsida</taxon>
        <taxon>Liliopsida</taxon>
        <taxon>Poales</taxon>
        <taxon>Poaceae</taxon>
        <taxon>PACMAD clade</taxon>
        <taxon>Arundinoideae</taxon>
        <taxon>Arundineae</taxon>
        <taxon>Arundo</taxon>
    </lineage>
</organism>